<name>A0AAW9QAI1_9CYAN</name>
<sequence length="153" mass="16929">MSAYPTAPDLEPTDYIVLGLANCFVKEEGEVHQVKVAEPIPSAALEAILKQIPTSYELAYATELGKVLDDNGNAQIPSDVFAGNVQICDEFLNRAIAAARTYKVRPEAQKHILLGQTHTDLNLSLEKKRVLNSDRVVKEEDNVKQHSHTHKVL</sequence>
<keyword evidence="2" id="KW-1185">Reference proteome</keyword>
<dbReference type="RefSeq" id="WP_330485962.1">
    <property type="nucleotide sequence ID" value="NZ_JAZBJZ010000140.1"/>
</dbReference>
<organism evidence="1 2">
    <name type="scientific">Tumidithrix elongata BACA0141</name>
    <dbReference type="NCBI Taxonomy" id="2716417"/>
    <lineage>
        <taxon>Bacteria</taxon>
        <taxon>Bacillati</taxon>
        <taxon>Cyanobacteriota</taxon>
        <taxon>Cyanophyceae</taxon>
        <taxon>Pseudanabaenales</taxon>
        <taxon>Pseudanabaenaceae</taxon>
        <taxon>Tumidithrix</taxon>
        <taxon>Tumidithrix elongata</taxon>
    </lineage>
</organism>
<accession>A0AAW9QAI1</accession>
<reference evidence="1" key="1">
    <citation type="submission" date="2024-01" db="EMBL/GenBank/DDBJ databases">
        <title>Bank of Algae and Cyanobacteria of the Azores (BACA) strain genomes.</title>
        <authorList>
            <person name="Luz R."/>
            <person name="Cordeiro R."/>
            <person name="Fonseca A."/>
            <person name="Goncalves V."/>
        </authorList>
    </citation>
    <scope>NUCLEOTIDE SEQUENCE</scope>
    <source>
        <strain evidence="1">BACA0141</strain>
    </source>
</reference>
<comment type="caution">
    <text evidence="1">The sequence shown here is derived from an EMBL/GenBank/DDBJ whole genome shotgun (WGS) entry which is preliminary data.</text>
</comment>
<evidence type="ECO:0000313" key="1">
    <source>
        <dbReference type="EMBL" id="MEE3719526.1"/>
    </source>
</evidence>
<evidence type="ECO:0000313" key="2">
    <source>
        <dbReference type="Proteomes" id="UP001333818"/>
    </source>
</evidence>
<dbReference type="Proteomes" id="UP001333818">
    <property type="component" value="Unassembled WGS sequence"/>
</dbReference>
<gene>
    <name evidence="1" type="ORF">V2H45_22535</name>
</gene>
<protein>
    <submittedName>
        <fullName evidence="1">Uncharacterized protein</fullName>
    </submittedName>
</protein>
<proteinExistence type="predicted"/>
<dbReference type="EMBL" id="JAZBJZ010000140">
    <property type="protein sequence ID" value="MEE3719526.1"/>
    <property type="molecule type" value="Genomic_DNA"/>
</dbReference>
<dbReference type="AlphaFoldDB" id="A0AAW9QAI1"/>